<dbReference type="NCBIfam" id="NF033832">
    <property type="entry name" value="sce7726_fam"/>
    <property type="match status" value="1"/>
</dbReference>
<evidence type="ECO:0000256" key="1">
    <source>
        <dbReference type="SAM" id="MobiDB-lite"/>
    </source>
</evidence>
<dbReference type="RefSeq" id="WP_173810253.1">
    <property type="nucleotide sequence ID" value="NZ_JABSNP010000010.1"/>
</dbReference>
<name>A0ABX2FQS0_9BACT</name>
<dbReference type="EMBL" id="JABSNP010000010">
    <property type="protein sequence ID" value="NRT19523.1"/>
    <property type="molecule type" value="Genomic_DNA"/>
</dbReference>
<comment type="caution">
    <text evidence="2">The sequence shown here is derived from an EMBL/GenBank/DDBJ whole genome shotgun (WGS) entry which is preliminary data.</text>
</comment>
<protein>
    <recommendedName>
        <fullName evidence="4">Sce7726 family protein</fullName>
    </recommendedName>
</protein>
<evidence type="ECO:0000313" key="3">
    <source>
        <dbReference type="Proteomes" id="UP000779507"/>
    </source>
</evidence>
<dbReference type="Proteomes" id="UP000779507">
    <property type="component" value="Unassembled WGS sequence"/>
</dbReference>
<keyword evidence="3" id="KW-1185">Reference proteome</keyword>
<sequence length="212" mass="23716">MNDPAIRALLYPLLAGGVHVDELPTGSTRADVVHITEHFMHGYELKGDRDTLQRVPNQLRCYAGAYDFVTFVVTEKHLPKLLPLLPPWVGVLVAAEDGLRTHRAAAYNATVARAPIAALLLLEEVKQFLLALGLTGVSTLRGRDVAQLLRTNNRIPLARLAHYVRERLMARLPQRLLARAERKVERDRLAAIRKKRPKRPVRGSKPVAKKGK</sequence>
<accession>A0ABX2FQS0</accession>
<evidence type="ECO:0008006" key="4">
    <source>
        <dbReference type="Google" id="ProtNLM"/>
    </source>
</evidence>
<feature type="compositionally biased region" description="Basic residues" evidence="1">
    <location>
        <begin position="191"/>
        <end position="212"/>
    </location>
</feature>
<proteinExistence type="predicted"/>
<evidence type="ECO:0000313" key="2">
    <source>
        <dbReference type="EMBL" id="NRT19523.1"/>
    </source>
</evidence>
<gene>
    <name evidence="2" type="ORF">HNP98_002355</name>
</gene>
<dbReference type="InterPro" id="IPR047729">
    <property type="entry name" value="Sce7726-like"/>
</dbReference>
<organism evidence="2 3">
    <name type="scientific">Hymenobacter caeli</name>
    <dbReference type="NCBI Taxonomy" id="2735894"/>
    <lineage>
        <taxon>Bacteria</taxon>
        <taxon>Pseudomonadati</taxon>
        <taxon>Bacteroidota</taxon>
        <taxon>Cytophagia</taxon>
        <taxon>Cytophagales</taxon>
        <taxon>Hymenobacteraceae</taxon>
        <taxon>Hymenobacter</taxon>
    </lineage>
</organism>
<reference evidence="2 3" key="1">
    <citation type="submission" date="2020-05" db="EMBL/GenBank/DDBJ databases">
        <title>Genomic Encyclopedia of Type Strains, Phase IV (KMG-V): Genome sequencing to study the core and pangenomes of soil and plant-associated prokaryotes.</title>
        <authorList>
            <person name="Whitman W."/>
        </authorList>
    </citation>
    <scope>NUCLEOTIDE SEQUENCE [LARGE SCALE GENOMIC DNA]</scope>
    <source>
        <strain evidence="2 3">9A</strain>
    </source>
</reference>
<feature type="region of interest" description="Disordered" evidence="1">
    <location>
        <begin position="190"/>
        <end position="212"/>
    </location>
</feature>